<proteinExistence type="predicted"/>
<reference evidence="1 2" key="1">
    <citation type="journal article" date="2022" name="bioRxiv">
        <title>Genomics of Preaxostyla Flagellates Illuminates Evolutionary Transitions and the Path Towards Mitochondrial Loss.</title>
        <authorList>
            <person name="Novak L.V.F."/>
            <person name="Treitli S.C."/>
            <person name="Pyrih J."/>
            <person name="Halakuc P."/>
            <person name="Pipaliya S.V."/>
            <person name="Vacek V."/>
            <person name="Brzon O."/>
            <person name="Soukal P."/>
            <person name="Eme L."/>
            <person name="Dacks J.B."/>
            <person name="Karnkowska A."/>
            <person name="Elias M."/>
            <person name="Hampl V."/>
        </authorList>
    </citation>
    <scope>NUCLEOTIDE SEQUENCE [LARGE SCALE GENOMIC DNA]</scope>
    <source>
        <strain evidence="1">NAU3</strain>
        <tissue evidence="1">Gut</tissue>
    </source>
</reference>
<name>A0ABQ9X362_9EUKA</name>
<comment type="caution">
    <text evidence="1">The sequence shown here is derived from an EMBL/GenBank/DDBJ whole genome shotgun (WGS) entry which is preliminary data.</text>
</comment>
<accession>A0ABQ9X362</accession>
<sequence>MQVKVAGTGSVSISGIVASCSSDDVGGGSFVDVSSLGVEGSFVLSNLVFGTDSTENKAGTEKTGHSMFIRTAADKRGLVNETSVVGSGLSLPSGSVFTAAELELWSFSEKNGLSGGIAYLFNIYEGGTLIEDDANGIDHALCGHPHLPCRSLSSSLSNLKGESMAVLLSGDLNLDLTATSTKDSSISPRTDDTHSISITEQVNNSGRGAIKIECADLVTAESLIVKAEFTDCESTNENGESDIEKKGCSTSDLFRAAFRLNVALLWSRVSRRELRMTDNEDATGGVHVTLFDAVGAIGETTNDCVSSVADISSGEIDCEREYRDVGSTTSFDVGFEPTHT</sequence>
<dbReference type="PROSITE" id="PS51257">
    <property type="entry name" value="PROKAR_LIPOPROTEIN"/>
    <property type="match status" value="1"/>
</dbReference>
<keyword evidence="2" id="KW-1185">Reference proteome</keyword>
<dbReference type="Proteomes" id="UP001281761">
    <property type="component" value="Unassembled WGS sequence"/>
</dbReference>
<dbReference type="EMBL" id="JARBJD010000234">
    <property type="protein sequence ID" value="KAK2946201.1"/>
    <property type="molecule type" value="Genomic_DNA"/>
</dbReference>
<evidence type="ECO:0000313" key="1">
    <source>
        <dbReference type="EMBL" id="KAK2946201.1"/>
    </source>
</evidence>
<gene>
    <name evidence="1" type="ORF">BLNAU_18877</name>
</gene>
<protein>
    <submittedName>
        <fullName evidence="1">Uncharacterized protein</fullName>
    </submittedName>
</protein>
<evidence type="ECO:0000313" key="2">
    <source>
        <dbReference type="Proteomes" id="UP001281761"/>
    </source>
</evidence>
<organism evidence="1 2">
    <name type="scientific">Blattamonas nauphoetae</name>
    <dbReference type="NCBI Taxonomy" id="2049346"/>
    <lineage>
        <taxon>Eukaryota</taxon>
        <taxon>Metamonada</taxon>
        <taxon>Preaxostyla</taxon>
        <taxon>Oxymonadida</taxon>
        <taxon>Blattamonas</taxon>
    </lineage>
</organism>